<dbReference type="RefSeq" id="WP_243453357.1">
    <property type="nucleotide sequence ID" value="NZ_BMOX01000016.1"/>
</dbReference>
<dbReference type="PANTHER" id="PTHR43872:SF1">
    <property type="entry name" value="MONOOXYGENASE, PUTATIVE (AFU_ORTHOLOGUE AFUA_8G02570)-RELATED"/>
    <property type="match status" value="1"/>
</dbReference>
<dbReference type="AlphaFoldDB" id="A0A841LIC4"/>
<dbReference type="GO" id="GO:0050660">
    <property type="term" value="F:flavin adenine dinucleotide binding"/>
    <property type="evidence" value="ECO:0007669"/>
    <property type="project" value="InterPro"/>
</dbReference>
<keyword evidence="6" id="KW-0503">Monooxygenase</keyword>
<dbReference type="InterPro" id="IPR051820">
    <property type="entry name" value="FAD-binding_MO"/>
</dbReference>
<dbReference type="Gene3D" id="3.50.50.60">
    <property type="entry name" value="FAD/NAD(P)-binding domain"/>
    <property type="match status" value="2"/>
</dbReference>
<dbReference type="EMBL" id="JACIIV010000028">
    <property type="protein sequence ID" value="MBB6228962.1"/>
    <property type="molecule type" value="Genomic_DNA"/>
</dbReference>
<dbReference type="InterPro" id="IPR036188">
    <property type="entry name" value="FAD/NAD-bd_sf"/>
</dbReference>
<sequence>MEISAERVWSAALPVLVILDEEGDVPDVLEQLVPSDATAVREYDVLIVGAGISGIGSAYHLQTQCPDKSFAILEAKEDIGGTWHTHRYPGVRSDSDLYTFGYRFKPWVGPPIATADEIRKYLRQVVADADLGRAMHFGTVIVRCSWSSEEKRWTVETRRRDGSAGATYRARFMWMCQGYYDHENPYLPDWPGMENFGGKLVHAQKWDENMDYAGKRVVVIGSGATAATVIPAMADKAAHVTMLQRSPTYFFCYPNRSDLADRLRAIGVDEETVHRCARLDYLDNLKTLDRRSREEPDMVFEELKEMIRQYAGPDFQFEPHFTPSYRPWQQRLAFVPDGDMFERIREGKVSAVTDTIDHFTPTGMHLGSGDDLEADIVVAATGFKLLVMGGITFEVDGKTVDWSSTPTYRGMMFAGVPNMLWVFGYFRAAWTLRVDLLGDFVCRLLKHMDERQASEVGIVVPQSLAGEALTPWIEDDNFNPGYLKRDMAKMPKRLGDLPEWRHSQDYWLEAQDIPAIDLDGEEFSYS</sequence>
<evidence type="ECO:0000256" key="3">
    <source>
        <dbReference type="ARBA" id="ARBA00022630"/>
    </source>
</evidence>
<keyword evidence="4" id="KW-0274">FAD</keyword>
<gene>
    <name evidence="7" type="ORF">FHS79_003160</name>
</gene>
<dbReference type="GO" id="GO:0050661">
    <property type="term" value="F:NADP binding"/>
    <property type="evidence" value="ECO:0007669"/>
    <property type="project" value="InterPro"/>
</dbReference>
<organism evidence="7 8">
    <name type="scientific">Polymorphobacter multimanifer</name>
    <dbReference type="NCBI Taxonomy" id="1070431"/>
    <lineage>
        <taxon>Bacteria</taxon>
        <taxon>Pseudomonadati</taxon>
        <taxon>Pseudomonadota</taxon>
        <taxon>Alphaproteobacteria</taxon>
        <taxon>Sphingomonadales</taxon>
        <taxon>Sphingosinicellaceae</taxon>
        <taxon>Polymorphobacter</taxon>
    </lineage>
</organism>
<comment type="caution">
    <text evidence="7">The sequence shown here is derived from an EMBL/GenBank/DDBJ whole genome shotgun (WGS) entry which is preliminary data.</text>
</comment>
<keyword evidence="8" id="KW-1185">Reference proteome</keyword>
<evidence type="ECO:0000256" key="6">
    <source>
        <dbReference type="ARBA" id="ARBA00023033"/>
    </source>
</evidence>
<reference evidence="7 8" key="1">
    <citation type="submission" date="2020-08" db="EMBL/GenBank/DDBJ databases">
        <title>Genomic Encyclopedia of Type Strains, Phase IV (KMG-IV): sequencing the most valuable type-strain genomes for metagenomic binning, comparative biology and taxonomic classification.</title>
        <authorList>
            <person name="Goeker M."/>
        </authorList>
    </citation>
    <scope>NUCLEOTIDE SEQUENCE [LARGE SCALE GENOMIC DNA]</scope>
    <source>
        <strain evidence="7 8">DSM 102189</strain>
    </source>
</reference>
<dbReference type="Pfam" id="PF00743">
    <property type="entry name" value="FMO-like"/>
    <property type="match status" value="1"/>
</dbReference>
<keyword evidence="5" id="KW-0560">Oxidoreductase</keyword>
<proteinExistence type="inferred from homology"/>
<evidence type="ECO:0000313" key="8">
    <source>
        <dbReference type="Proteomes" id="UP000538147"/>
    </source>
</evidence>
<keyword evidence="3" id="KW-0285">Flavoprotein</keyword>
<dbReference type="SUPFAM" id="SSF51905">
    <property type="entry name" value="FAD/NAD(P)-binding domain"/>
    <property type="match status" value="1"/>
</dbReference>
<evidence type="ECO:0000256" key="4">
    <source>
        <dbReference type="ARBA" id="ARBA00022827"/>
    </source>
</evidence>
<dbReference type="InterPro" id="IPR020946">
    <property type="entry name" value="Flavin_mOase-like"/>
</dbReference>
<dbReference type="Proteomes" id="UP000538147">
    <property type="component" value="Unassembled WGS sequence"/>
</dbReference>
<evidence type="ECO:0000256" key="2">
    <source>
        <dbReference type="ARBA" id="ARBA00010139"/>
    </source>
</evidence>
<evidence type="ECO:0000256" key="1">
    <source>
        <dbReference type="ARBA" id="ARBA00001974"/>
    </source>
</evidence>
<comment type="cofactor">
    <cofactor evidence="1">
        <name>FAD</name>
        <dbReference type="ChEBI" id="CHEBI:57692"/>
    </cofactor>
</comment>
<accession>A0A841LIC4</accession>
<evidence type="ECO:0000256" key="5">
    <source>
        <dbReference type="ARBA" id="ARBA00023002"/>
    </source>
</evidence>
<comment type="similarity">
    <text evidence="2">Belongs to the FAD-binding monooxygenase family.</text>
</comment>
<dbReference type="Pfam" id="PF13450">
    <property type="entry name" value="NAD_binding_8"/>
    <property type="match status" value="1"/>
</dbReference>
<dbReference type="GO" id="GO:0004499">
    <property type="term" value="F:N,N-dimethylaniline monooxygenase activity"/>
    <property type="evidence" value="ECO:0007669"/>
    <property type="project" value="InterPro"/>
</dbReference>
<name>A0A841LIC4_9SPHN</name>
<evidence type="ECO:0000313" key="7">
    <source>
        <dbReference type="EMBL" id="MBB6228962.1"/>
    </source>
</evidence>
<protein>
    <submittedName>
        <fullName evidence="7">Cation diffusion facilitator CzcD-associated flavoprotein CzcO</fullName>
    </submittedName>
</protein>
<dbReference type="PANTHER" id="PTHR43872">
    <property type="entry name" value="MONOOXYGENASE, PUTATIVE (AFU_ORTHOLOGUE AFUA_8G02570)-RELATED"/>
    <property type="match status" value="1"/>
</dbReference>